<gene>
    <name evidence="5" type="ORF">GQF03_11870</name>
</gene>
<dbReference type="InterPro" id="IPR001492">
    <property type="entry name" value="Flagellin"/>
</dbReference>
<dbReference type="PANTHER" id="PTHR42792:SF1">
    <property type="entry name" value="FLAGELLAR HOOK-ASSOCIATED PROTEIN 3"/>
    <property type="match status" value="1"/>
</dbReference>
<reference evidence="5 6" key="1">
    <citation type="journal article" date="2014" name="Int. J. Syst. Evol. Microbiol.">
        <title>Sneathiella chungangensis sp. nov., isolated from a marine sand, and emended description of the genus Sneathiella.</title>
        <authorList>
            <person name="Siamphan C."/>
            <person name="Kim H."/>
            <person name="Lee J.S."/>
            <person name="Kim W."/>
        </authorList>
    </citation>
    <scope>NUCLEOTIDE SEQUENCE [LARGE SCALE GENOMIC DNA]</scope>
    <source>
        <strain evidence="5 6">KCTC 32476</strain>
    </source>
</reference>
<dbReference type="Pfam" id="PF00700">
    <property type="entry name" value="Flagellin_C"/>
    <property type="match status" value="1"/>
</dbReference>
<keyword evidence="6" id="KW-1185">Reference proteome</keyword>
<dbReference type="InterPro" id="IPR046358">
    <property type="entry name" value="Flagellin_C"/>
</dbReference>
<keyword evidence="3" id="KW-0975">Bacterial flagellum</keyword>
<evidence type="ECO:0000256" key="2">
    <source>
        <dbReference type="ARBA" id="ARBA00005709"/>
    </source>
</evidence>
<dbReference type="SUPFAM" id="SSF64518">
    <property type="entry name" value="Phase 1 flagellin"/>
    <property type="match status" value="1"/>
</dbReference>
<evidence type="ECO:0000313" key="5">
    <source>
        <dbReference type="EMBL" id="MZR23024.1"/>
    </source>
</evidence>
<protein>
    <recommendedName>
        <fullName evidence="4">Flagellin C-terminal domain-containing protein</fullName>
    </recommendedName>
</protein>
<dbReference type="AlphaFoldDB" id="A0A845MJ54"/>
<feature type="domain" description="Flagellin C-terminal" evidence="4">
    <location>
        <begin position="239"/>
        <end position="319"/>
    </location>
</feature>
<evidence type="ECO:0000256" key="3">
    <source>
        <dbReference type="ARBA" id="ARBA00023143"/>
    </source>
</evidence>
<dbReference type="Proteomes" id="UP000445696">
    <property type="component" value="Unassembled WGS sequence"/>
</dbReference>
<evidence type="ECO:0000313" key="6">
    <source>
        <dbReference type="Proteomes" id="UP000445696"/>
    </source>
</evidence>
<comment type="subcellular location">
    <subcellularLocation>
        <location evidence="1">Bacterial flagellum</location>
    </subcellularLocation>
</comment>
<dbReference type="EMBL" id="WTVA01000014">
    <property type="protein sequence ID" value="MZR23024.1"/>
    <property type="molecule type" value="Genomic_DNA"/>
</dbReference>
<comment type="caution">
    <text evidence="5">The sequence shown here is derived from an EMBL/GenBank/DDBJ whole genome shotgun (WGS) entry which is preliminary data.</text>
</comment>
<evidence type="ECO:0000259" key="4">
    <source>
        <dbReference type="Pfam" id="PF00700"/>
    </source>
</evidence>
<dbReference type="PANTHER" id="PTHR42792">
    <property type="entry name" value="FLAGELLIN"/>
    <property type="match status" value="1"/>
</dbReference>
<comment type="similarity">
    <text evidence="2">Belongs to the bacterial flagellin family.</text>
</comment>
<name>A0A845MJ54_9PROT</name>
<evidence type="ECO:0000256" key="1">
    <source>
        <dbReference type="ARBA" id="ARBA00004365"/>
    </source>
</evidence>
<organism evidence="5 6">
    <name type="scientific">Sneathiella chungangensis</name>
    <dbReference type="NCBI Taxonomy" id="1418234"/>
    <lineage>
        <taxon>Bacteria</taxon>
        <taxon>Pseudomonadati</taxon>
        <taxon>Pseudomonadota</taxon>
        <taxon>Alphaproteobacteria</taxon>
        <taxon>Sneathiellales</taxon>
        <taxon>Sneathiellaceae</taxon>
        <taxon>Sneathiella</taxon>
    </lineage>
</organism>
<dbReference type="Gene3D" id="1.20.1330.10">
    <property type="entry name" value="f41 fragment of flagellin, N-terminal domain"/>
    <property type="match status" value="1"/>
</dbReference>
<dbReference type="GO" id="GO:0009288">
    <property type="term" value="C:bacterial-type flagellum"/>
    <property type="evidence" value="ECO:0007669"/>
    <property type="project" value="UniProtKB-SubCell"/>
</dbReference>
<dbReference type="RefSeq" id="WP_161339507.1">
    <property type="nucleotide sequence ID" value="NZ_JBHSDG010000003.1"/>
</dbReference>
<accession>A0A845MJ54</accession>
<proteinExistence type="inferred from homology"/>
<sequence>MTRISTFQQSQTLINEMLRSQSKLADAQRQVSTGHVAEYYKDIHMDVSNLAGAKSLLSRLEQHEANNGKVMSRLAQYDQALAGMENAGGDVLSAVMSTINTASPQGLYGTIEGAFETILNFLNSQNTEGYLFAGSNSDVPPVGITSINDLMAAAEPPTDIFQNNDLKASVRIDENRTLEVGVLADDIGLEIMTSLQRLALWANGTVPTTAPLPTGPSNSFGSPLTQEDQDFLVGEIASLETMLDSIAGFRGANGLNQRTMEDATEVLTQQINQTKVFISDIQDVDAAEAISNLNQREFALETSYSVLSAINRMSLLNFL</sequence>
<dbReference type="GO" id="GO:0005198">
    <property type="term" value="F:structural molecule activity"/>
    <property type="evidence" value="ECO:0007669"/>
    <property type="project" value="InterPro"/>
</dbReference>
<dbReference type="OrthoDB" id="8477979at2"/>